<dbReference type="EMBL" id="JAJJMB010003267">
    <property type="protein sequence ID" value="KAI3948483.1"/>
    <property type="molecule type" value="Genomic_DNA"/>
</dbReference>
<feature type="domain" description="Replication factor A C-terminal" evidence="1">
    <location>
        <begin position="76"/>
        <end position="140"/>
    </location>
</feature>
<dbReference type="Pfam" id="PF08646">
    <property type="entry name" value="Rep_fac-A_C"/>
    <property type="match status" value="1"/>
</dbReference>
<name>A0AAD4TBN7_9MAGN</name>
<evidence type="ECO:0000313" key="3">
    <source>
        <dbReference type="Proteomes" id="UP001202328"/>
    </source>
</evidence>
<sequence>CFRGMVGNPAEYVTSLRMRLNNEDCYMRTKTSLNAVATNVLIFYLSSQSEILRIYIQDYMEESNALLEQGLNNEDCYMRCSEKILGENGNLWCTKCEGNVDMPISRFNLRFEVEDHAGARVFVALDSQVQKLVRQKAAELIGETKLI</sequence>
<dbReference type="Proteomes" id="UP001202328">
    <property type="component" value="Unassembled WGS sequence"/>
</dbReference>
<organism evidence="2 3">
    <name type="scientific">Papaver atlanticum</name>
    <dbReference type="NCBI Taxonomy" id="357466"/>
    <lineage>
        <taxon>Eukaryota</taxon>
        <taxon>Viridiplantae</taxon>
        <taxon>Streptophyta</taxon>
        <taxon>Embryophyta</taxon>
        <taxon>Tracheophyta</taxon>
        <taxon>Spermatophyta</taxon>
        <taxon>Magnoliopsida</taxon>
        <taxon>Ranunculales</taxon>
        <taxon>Papaveraceae</taxon>
        <taxon>Papaveroideae</taxon>
        <taxon>Papaver</taxon>
    </lineage>
</organism>
<accession>A0AAD4TBN7</accession>
<comment type="caution">
    <text evidence="2">The sequence shown here is derived from an EMBL/GenBank/DDBJ whole genome shotgun (WGS) entry which is preliminary data.</text>
</comment>
<evidence type="ECO:0000259" key="1">
    <source>
        <dbReference type="Pfam" id="PF08646"/>
    </source>
</evidence>
<dbReference type="InterPro" id="IPR012340">
    <property type="entry name" value="NA-bd_OB-fold"/>
</dbReference>
<feature type="non-terminal residue" evidence="2">
    <location>
        <position position="1"/>
    </location>
</feature>
<reference evidence="2" key="1">
    <citation type="submission" date="2022-04" db="EMBL/GenBank/DDBJ databases">
        <title>A functionally conserved STORR gene fusion in Papaver species that diverged 16.8 million years ago.</title>
        <authorList>
            <person name="Catania T."/>
        </authorList>
    </citation>
    <scope>NUCLEOTIDE SEQUENCE</scope>
    <source>
        <strain evidence="2">S-188037</strain>
    </source>
</reference>
<dbReference type="InterPro" id="IPR013955">
    <property type="entry name" value="Rep_factor-A_C"/>
</dbReference>
<protein>
    <recommendedName>
        <fullName evidence="1">Replication factor A C-terminal domain-containing protein</fullName>
    </recommendedName>
</protein>
<dbReference type="AlphaFoldDB" id="A0AAD4TBN7"/>
<gene>
    <name evidence="2" type="ORF">MKW98_019233</name>
</gene>
<dbReference type="SUPFAM" id="SSF50249">
    <property type="entry name" value="Nucleic acid-binding proteins"/>
    <property type="match status" value="1"/>
</dbReference>
<keyword evidence="3" id="KW-1185">Reference proteome</keyword>
<dbReference type="Gene3D" id="2.40.50.140">
    <property type="entry name" value="Nucleic acid-binding proteins"/>
    <property type="match status" value="1"/>
</dbReference>
<evidence type="ECO:0000313" key="2">
    <source>
        <dbReference type="EMBL" id="KAI3948483.1"/>
    </source>
</evidence>
<proteinExistence type="predicted"/>